<evidence type="ECO:0000256" key="8">
    <source>
        <dbReference type="ARBA" id="ARBA00022919"/>
    </source>
</evidence>
<dbReference type="VEuPathDB" id="FungiDB:MCYG_06454"/>
<dbReference type="FunFam" id="3.40.640.10:FF:000020">
    <property type="entry name" value="sphingosine-1-phosphate lyase 1"/>
    <property type="match status" value="1"/>
</dbReference>
<keyword evidence="10" id="KW-0443">Lipid metabolism</keyword>
<evidence type="ECO:0000256" key="14">
    <source>
        <dbReference type="ARBA" id="ARBA00038965"/>
    </source>
</evidence>
<reference evidence="19" key="1">
    <citation type="journal article" date="2012" name="MBio">
        <title>Comparative genome analysis of Trichophyton rubrum and related dermatophytes reveals candidate genes involved in infection.</title>
        <authorList>
            <person name="Martinez D.A."/>
            <person name="Oliver B.G."/>
            <person name="Graeser Y."/>
            <person name="Goldberg J.M."/>
            <person name="Li W."/>
            <person name="Martinez-Rossi N.M."/>
            <person name="Monod M."/>
            <person name="Shelest E."/>
            <person name="Barton R.C."/>
            <person name="Birch E."/>
            <person name="Brakhage A.A."/>
            <person name="Chen Z."/>
            <person name="Gurr S.J."/>
            <person name="Heiman D."/>
            <person name="Heitman J."/>
            <person name="Kosti I."/>
            <person name="Rossi A."/>
            <person name="Saif S."/>
            <person name="Samalova M."/>
            <person name="Saunders C.W."/>
            <person name="Shea T."/>
            <person name="Summerbell R.C."/>
            <person name="Xu J."/>
            <person name="Young S."/>
            <person name="Zeng Q."/>
            <person name="Birren B.W."/>
            <person name="Cuomo C.A."/>
            <person name="White T.C."/>
        </authorList>
    </citation>
    <scope>NUCLEOTIDE SEQUENCE [LARGE SCALE GENOMIC DNA]</scope>
    <source>
        <strain evidence="19">ATCC MYA-4605 / CBS 113480</strain>
    </source>
</reference>
<dbReference type="Pfam" id="PF00282">
    <property type="entry name" value="Pyridoxal_deC"/>
    <property type="match status" value="1"/>
</dbReference>
<comment type="pathway">
    <text evidence="3">Lipid metabolism; sphingolipid metabolism.</text>
</comment>
<evidence type="ECO:0000256" key="13">
    <source>
        <dbReference type="ARBA" id="ARBA00038302"/>
    </source>
</evidence>
<dbReference type="GO" id="GO:0030170">
    <property type="term" value="F:pyridoxal phosphate binding"/>
    <property type="evidence" value="ECO:0007669"/>
    <property type="project" value="InterPro"/>
</dbReference>
<dbReference type="GO" id="GO:0005789">
    <property type="term" value="C:endoplasmic reticulum membrane"/>
    <property type="evidence" value="ECO:0007669"/>
    <property type="project" value="UniProtKB-SubCell"/>
</dbReference>
<evidence type="ECO:0000313" key="19">
    <source>
        <dbReference type="Proteomes" id="UP000002035"/>
    </source>
</evidence>
<evidence type="ECO:0000256" key="2">
    <source>
        <dbReference type="ARBA" id="ARBA00004389"/>
    </source>
</evidence>
<dbReference type="OMA" id="FKDHQFT"/>
<feature type="modified residue" description="N6-(pyridoxal phosphate)lysine" evidence="16">
    <location>
        <position position="361"/>
    </location>
</feature>
<evidence type="ECO:0000256" key="9">
    <source>
        <dbReference type="ARBA" id="ARBA00022989"/>
    </source>
</evidence>
<evidence type="ECO:0000256" key="15">
    <source>
        <dbReference type="ARBA" id="ARBA00042568"/>
    </source>
</evidence>
<dbReference type="OrthoDB" id="10254570at2759"/>
<dbReference type="InterPro" id="IPR015424">
    <property type="entry name" value="PyrdxlP-dep_Trfase"/>
</dbReference>
<dbReference type="GO" id="GO:0097038">
    <property type="term" value="C:perinuclear endoplasmic reticulum"/>
    <property type="evidence" value="ECO:0007669"/>
    <property type="project" value="EnsemblFungi"/>
</dbReference>
<accession>C5FUQ1</accession>
<dbReference type="GO" id="GO:0032541">
    <property type="term" value="C:cortical endoplasmic reticulum"/>
    <property type="evidence" value="ECO:0007669"/>
    <property type="project" value="EnsemblFungi"/>
</dbReference>
<dbReference type="HOGENOM" id="CLU_028929_1_0_1"/>
<evidence type="ECO:0000313" key="18">
    <source>
        <dbReference type="EMBL" id="EEQ33635.1"/>
    </source>
</evidence>
<dbReference type="AlphaFoldDB" id="C5FUQ1"/>
<keyword evidence="12 17" id="KW-0456">Lyase</keyword>
<dbReference type="InterPro" id="IPR015422">
    <property type="entry name" value="PyrdxlP-dep_Trfase_small"/>
</dbReference>
<dbReference type="InterPro" id="IPR050477">
    <property type="entry name" value="GrpII_AminoAcid_Decarb"/>
</dbReference>
<keyword evidence="9" id="KW-1133">Transmembrane helix</keyword>
<dbReference type="STRING" id="554155.C5FUQ1"/>
<evidence type="ECO:0000256" key="16">
    <source>
        <dbReference type="PIRSR" id="PIRSR602129-50"/>
    </source>
</evidence>
<dbReference type="GO" id="GO:0019752">
    <property type="term" value="P:carboxylic acid metabolic process"/>
    <property type="evidence" value="ECO:0007669"/>
    <property type="project" value="InterPro"/>
</dbReference>
<dbReference type="FunFam" id="6.10.140.2150:FF:000002">
    <property type="entry name" value="Sphinganine-1-phosphate aldolase Bst1"/>
    <property type="match status" value="1"/>
</dbReference>
<dbReference type="InterPro" id="IPR015421">
    <property type="entry name" value="PyrdxlP-dep_Trfase_major"/>
</dbReference>
<evidence type="ECO:0000256" key="3">
    <source>
        <dbReference type="ARBA" id="ARBA00004760"/>
    </source>
</evidence>
<keyword evidence="19" id="KW-1185">Reference proteome</keyword>
<dbReference type="GO" id="GO:0008117">
    <property type="term" value="F:sphinganine-1-phosphate aldolase activity"/>
    <property type="evidence" value="ECO:0007669"/>
    <property type="project" value="UniProtKB-EC"/>
</dbReference>
<evidence type="ECO:0000256" key="4">
    <source>
        <dbReference type="ARBA" id="ARBA00004991"/>
    </source>
</evidence>
<protein>
    <recommendedName>
        <fullName evidence="14">sphinganine-1-phosphate aldolase</fullName>
        <ecNumber evidence="14">4.1.2.27</ecNumber>
    </recommendedName>
    <alternativeName>
        <fullName evidence="15">Sphingosine-1-phosphate aldolase</fullName>
    </alternativeName>
</protein>
<comment type="pathway">
    <text evidence="4">Sphingolipid metabolism.</text>
</comment>
<dbReference type="PANTHER" id="PTHR42735">
    <property type="match status" value="1"/>
</dbReference>
<comment type="similarity">
    <text evidence="13">Belongs to the group II decarboxylase family. Sphingosine-1-phosphate lyase subfamily.</text>
</comment>
<keyword evidence="8" id="KW-0746">Sphingolipid metabolism</keyword>
<gene>
    <name evidence="18" type="ORF">MCYG_06454</name>
</gene>
<evidence type="ECO:0000256" key="17">
    <source>
        <dbReference type="RuleBase" id="RU000382"/>
    </source>
</evidence>
<dbReference type="Gene3D" id="3.90.1150.10">
    <property type="entry name" value="Aspartate Aminotransferase, domain 1"/>
    <property type="match status" value="1"/>
</dbReference>
<dbReference type="Gene3D" id="6.10.140.2150">
    <property type="match status" value="1"/>
</dbReference>
<evidence type="ECO:0000256" key="1">
    <source>
        <dbReference type="ARBA" id="ARBA00001933"/>
    </source>
</evidence>
<comment type="subcellular location">
    <subcellularLocation>
        <location evidence="2">Endoplasmic reticulum membrane</location>
        <topology evidence="2">Single-pass membrane protein</topology>
    </subcellularLocation>
</comment>
<keyword evidence="7 16" id="KW-0663">Pyridoxal phosphate</keyword>
<dbReference type="PANTHER" id="PTHR42735:SF6">
    <property type="entry name" value="SPHINGOSINE-1-PHOSPHATE LYASE 1"/>
    <property type="match status" value="1"/>
</dbReference>
<keyword evidence="5" id="KW-0812">Transmembrane</keyword>
<dbReference type="eggNOG" id="KOG1383">
    <property type="taxonomic scope" value="Eukaryota"/>
</dbReference>
<dbReference type="InterPro" id="IPR002129">
    <property type="entry name" value="PyrdxlP-dep_de-COase"/>
</dbReference>
<evidence type="ECO:0000256" key="7">
    <source>
        <dbReference type="ARBA" id="ARBA00022898"/>
    </source>
</evidence>
<dbReference type="Gene3D" id="3.40.640.10">
    <property type="entry name" value="Type I PLP-dependent aspartate aminotransferase-like (Major domain)"/>
    <property type="match status" value="1"/>
</dbReference>
<comment type="cofactor">
    <cofactor evidence="1 16 17">
        <name>pyridoxal 5'-phosphate</name>
        <dbReference type="ChEBI" id="CHEBI:597326"/>
    </cofactor>
</comment>
<dbReference type="EC" id="4.1.2.27" evidence="14"/>
<evidence type="ECO:0000256" key="11">
    <source>
        <dbReference type="ARBA" id="ARBA00023136"/>
    </source>
</evidence>
<keyword evidence="11" id="KW-0472">Membrane</keyword>
<evidence type="ECO:0000256" key="6">
    <source>
        <dbReference type="ARBA" id="ARBA00022824"/>
    </source>
</evidence>
<dbReference type="GeneID" id="9222262"/>
<name>C5FUQ1_ARTOC</name>
<proteinExistence type="inferred from homology"/>
<evidence type="ECO:0000256" key="10">
    <source>
        <dbReference type="ARBA" id="ARBA00023098"/>
    </source>
</evidence>
<evidence type="ECO:0000256" key="5">
    <source>
        <dbReference type="ARBA" id="ARBA00022692"/>
    </source>
</evidence>
<organism evidence="18 19">
    <name type="scientific">Arthroderma otae (strain ATCC MYA-4605 / CBS 113480)</name>
    <name type="common">Microsporum canis</name>
    <dbReference type="NCBI Taxonomy" id="554155"/>
    <lineage>
        <taxon>Eukaryota</taxon>
        <taxon>Fungi</taxon>
        <taxon>Dikarya</taxon>
        <taxon>Ascomycota</taxon>
        <taxon>Pezizomycotina</taxon>
        <taxon>Eurotiomycetes</taxon>
        <taxon>Eurotiomycetidae</taxon>
        <taxon>Onygenales</taxon>
        <taxon>Arthrodermataceae</taxon>
        <taxon>Microsporum</taxon>
    </lineage>
</organism>
<dbReference type="GO" id="GO:0042802">
    <property type="term" value="F:identical protein binding"/>
    <property type="evidence" value="ECO:0007669"/>
    <property type="project" value="EnsemblFungi"/>
</dbReference>
<evidence type="ECO:0000256" key="12">
    <source>
        <dbReference type="ARBA" id="ARBA00023239"/>
    </source>
</evidence>
<sequence>MAQALPMAMAMQAKLMSVARSTSGAVFSLSNFDIVRNLVFFVFFLRLLRRSFYTIRGYGIFGSIRNVFLHLRLIFYGLFLRAPGVRSQVDKQVSTALTKLEQKLAPQEPGMIKFMSLPKKGMSHDQVRAELDKLGGMKHTMWEDGRVSGAVYHGGEDLLKLQTEAFGQFAVSNPIHPDVFPGVRKMEAEVVAMVLDLFHGPDGSAGVTTSGGTESILMACLSARQKAYAERGVTEPEMIVPETAHAAFTKASKYFGIKFHSVPCPSPGYLVDVSAVRRLINPNTVLLVGSAPNFPHGLVDDIPALSRLAVTYKIPLHVDCCLGSFVIAFLKKAGFPSPYEAQGGFDFRQPGVTSISVDTHKYGFAPKGSSVVLYRNRSYRTYQYFVMPNWPGGVYASPSMAGSRPGALIAGCWTSMMAIGESGYIDSCHQIISAARKFEAAVRKNPGLSSTLEVVGRPMVSVVGFTSTNPEVDIYDVADAMSNMGWHLNALQSPPAMHVAFTLPTANAVDKLIEDLTTVVQQELTKIAERKAAGIKVEKKRGDTSALYGVAGSIPDKSIVRRLAEGFLDTLYVN</sequence>
<dbReference type="GO" id="GO:0030149">
    <property type="term" value="P:sphingolipid catabolic process"/>
    <property type="evidence" value="ECO:0007669"/>
    <property type="project" value="TreeGrafter"/>
</dbReference>
<dbReference type="GO" id="GO:0009267">
    <property type="term" value="P:cellular response to starvation"/>
    <property type="evidence" value="ECO:0007669"/>
    <property type="project" value="EnsemblFungi"/>
</dbReference>
<dbReference type="RefSeq" id="XP_002844490.1">
    <property type="nucleotide sequence ID" value="XM_002844444.1"/>
</dbReference>
<dbReference type="EMBL" id="DS995706">
    <property type="protein sequence ID" value="EEQ33635.1"/>
    <property type="molecule type" value="Genomic_DNA"/>
</dbReference>
<dbReference type="SUPFAM" id="SSF53383">
    <property type="entry name" value="PLP-dependent transferases"/>
    <property type="match status" value="1"/>
</dbReference>
<keyword evidence="6" id="KW-0256">Endoplasmic reticulum</keyword>
<dbReference type="GO" id="GO:0019722">
    <property type="term" value="P:calcium-mediated signaling"/>
    <property type="evidence" value="ECO:0007669"/>
    <property type="project" value="EnsemblFungi"/>
</dbReference>
<dbReference type="Proteomes" id="UP000002035">
    <property type="component" value="Unassembled WGS sequence"/>
</dbReference>